<evidence type="ECO:0000313" key="2">
    <source>
        <dbReference type="Proteomes" id="UP001162501"/>
    </source>
</evidence>
<accession>A0AC59ZSG4</accession>
<proteinExistence type="predicted"/>
<evidence type="ECO:0000313" key="1">
    <source>
        <dbReference type="EMBL" id="CAN0505403.1"/>
    </source>
</evidence>
<reference evidence="1" key="2">
    <citation type="submission" date="2025-03" db="EMBL/GenBank/DDBJ databases">
        <authorList>
            <consortium name="ELIXIR-Norway"/>
            <consortium name="Elixir Norway"/>
        </authorList>
    </citation>
    <scope>NUCLEOTIDE SEQUENCE</scope>
</reference>
<dbReference type="Proteomes" id="UP001162501">
    <property type="component" value="Chromosome 4"/>
</dbReference>
<reference evidence="1" key="1">
    <citation type="submission" date="2023-05" db="EMBL/GenBank/DDBJ databases">
        <authorList>
            <consortium name="ELIXIR-Norway"/>
        </authorList>
    </citation>
    <scope>NUCLEOTIDE SEQUENCE</scope>
</reference>
<organism evidence="1 2">
    <name type="scientific">Rangifer tarandus platyrhynchus</name>
    <name type="common">Svalbard reindeer</name>
    <dbReference type="NCBI Taxonomy" id="3082113"/>
    <lineage>
        <taxon>Eukaryota</taxon>
        <taxon>Metazoa</taxon>
        <taxon>Chordata</taxon>
        <taxon>Craniata</taxon>
        <taxon>Vertebrata</taxon>
        <taxon>Euteleostomi</taxon>
        <taxon>Mammalia</taxon>
        <taxon>Eutheria</taxon>
        <taxon>Laurasiatheria</taxon>
        <taxon>Artiodactyla</taxon>
        <taxon>Ruminantia</taxon>
        <taxon>Pecora</taxon>
        <taxon>Cervidae</taxon>
        <taxon>Odocoileinae</taxon>
        <taxon>Rangifer</taxon>
    </lineage>
</organism>
<dbReference type="EMBL" id="OX596088">
    <property type="protein sequence ID" value="CAN0505403.1"/>
    <property type="molecule type" value="Genomic_DNA"/>
</dbReference>
<gene>
    <name evidence="1" type="ORF">MRATA1EN22A_LOCUS22539</name>
</gene>
<protein>
    <submittedName>
        <fullName evidence="1">Uncharacterized protein</fullName>
    </submittedName>
</protein>
<sequence length="120" mass="13115">MDHPLGDQVPVSPAQGSFHSHQCVFLMRVQPAVKTVFSSQADVRMSRSVFPICHCCSVAQSCPTLCKPWTAARQASLSFTISWNLLKLMSVESVMPSNHLILCLPFSSCPQSFPASGSFQ</sequence>
<name>A0AC59ZSG4_RANTA</name>